<keyword evidence="2" id="KW-1185">Reference proteome</keyword>
<sequence>MDGGEAGGGGDRMREECCRSSEIPAVGGSQVCRNLADGVAKERGMNLAKLTLSGSAVLGTLSCFNSWFTWVSSVRCNSILLCKNADLEISVAYK</sequence>
<protein>
    <submittedName>
        <fullName evidence="1">Uncharacterized protein</fullName>
    </submittedName>
</protein>
<evidence type="ECO:0000313" key="1">
    <source>
        <dbReference type="EMBL" id="GIY61078.1"/>
    </source>
</evidence>
<comment type="caution">
    <text evidence="1">The sequence shown here is derived from an EMBL/GenBank/DDBJ whole genome shotgun (WGS) entry which is preliminary data.</text>
</comment>
<proteinExistence type="predicted"/>
<organism evidence="1 2">
    <name type="scientific">Caerostris extrusa</name>
    <name type="common">Bark spider</name>
    <name type="synonym">Caerostris bankana</name>
    <dbReference type="NCBI Taxonomy" id="172846"/>
    <lineage>
        <taxon>Eukaryota</taxon>
        <taxon>Metazoa</taxon>
        <taxon>Ecdysozoa</taxon>
        <taxon>Arthropoda</taxon>
        <taxon>Chelicerata</taxon>
        <taxon>Arachnida</taxon>
        <taxon>Araneae</taxon>
        <taxon>Araneomorphae</taxon>
        <taxon>Entelegynae</taxon>
        <taxon>Araneoidea</taxon>
        <taxon>Araneidae</taxon>
        <taxon>Caerostris</taxon>
    </lineage>
</organism>
<reference evidence="1 2" key="1">
    <citation type="submission" date="2021-06" db="EMBL/GenBank/DDBJ databases">
        <title>Caerostris extrusa draft genome.</title>
        <authorList>
            <person name="Kono N."/>
            <person name="Arakawa K."/>
        </authorList>
    </citation>
    <scope>NUCLEOTIDE SEQUENCE [LARGE SCALE GENOMIC DNA]</scope>
</reference>
<evidence type="ECO:0000313" key="2">
    <source>
        <dbReference type="Proteomes" id="UP001054945"/>
    </source>
</evidence>
<dbReference type="Proteomes" id="UP001054945">
    <property type="component" value="Unassembled WGS sequence"/>
</dbReference>
<accession>A0AAV4UTK8</accession>
<name>A0AAV4UTK8_CAEEX</name>
<gene>
    <name evidence="1" type="ORF">CEXT_92601</name>
</gene>
<dbReference type="AlphaFoldDB" id="A0AAV4UTK8"/>
<dbReference type="EMBL" id="BPLR01013426">
    <property type="protein sequence ID" value="GIY61078.1"/>
    <property type="molecule type" value="Genomic_DNA"/>
</dbReference>